<dbReference type="GeneID" id="70187794"/>
<evidence type="ECO:0000313" key="2">
    <source>
        <dbReference type="EMBL" id="KAH7034620.1"/>
    </source>
</evidence>
<feature type="region of interest" description="Disordered" evidence="1">
    <location>
        <begin position="107"/>
        <end position="138"/>
    </location>
</feature>
<dbReference type="Proteomes" id="UP000756346">
    <property type="component" value="Unassembled WGS sequence"/>
</dbReference>
<dbReference type="AlphaFoldDB" id="A0A9P9BSC6"/>
<feature type="region of interest" description="Disordered" evidence="1">
    <location>
        <begin position="71"/>
        <end position="93"/>
    </location>
</feature>
<name>A0A9P9BSC6_9PEZI</name>
<proteinExistence type="predicted"/>
<dbReference type="OrthoDB" id="10625815at2759"/>
<keyword evidence="3" id="KW-1185">Reference proteome</keyword>
<protein>
    <submittedName>
        <fullName evidence="2">Uncharacterized protein</fullName>
    </submittedName>
</protein>
<dbReference type="EMBL" id="JAGTJQ010000003">
    <property type="protein sequence ID" value="KAH7034620.1"/>
    <property type="molecule type" value="Genomic_DNA"/>
</dbReference>
<evidence type="ECO:0000313" key="3">
    <source>
        <dbReference type="Proteomes" id="UP000756346"/>
    </source>
</evidence>
<organism evidence="2 3">
    <name type="scientific">Microdochium trichocladiopsis</name>
    <dbReference type="NCBI Taxonomy" id="1682393"/>
    <lineage>
        <taxon>Eukaryota</taxon>
        <taxon>Fungi</taxon>
        <taxon>Dikarya</taxon>
        <taxon>Ascomycota</taxon>
        <taxon>Pezizomycotina</taxon>
        <taxon>Sordariomycetes</taxon>
        <taxon>Xylariomycetidae</taxon>
        <taxon>Xylariales</taxon>
        <taxon>Microdochiaceae</taxon>
        <taxon>Microdochium</taxon>
    </lineage>
</organism>
<accession>A0A9P9BSC6</accession>
<comment type="caution">
    <text evidence="2">The sequence shown here is derived from an EMBL/GenBank/DDBJ whole genome shotgun (WGS) entry which is preliminary data.</text>
</comment>
<evidence type="ECO:0000256" key="1">
    <source>
        <dbReference type="SAM" id="MobiDB-lite"/>
    </source>
</evidence>
<gene>
    <name evidence="2" type="ORF">B0I36DRAFT_360125</name>
</gene>
<reference evidence="2" key="1">
    <citation type="journal article" date="2021" name="Nat. Commun.">
        <title>Genetic determinants of endophytism in the Arabidopsis root mycobiome.</title>
        <authorList>
            <person name="Mesny F."/>
            <person name="Miyauchi S."/>
            <person name="Thiergart T."/>
            <person name="Pickel B."/>
            <person name="Atanasova L."/>
            <person name="Karlsson M."/>
            <person name="Huettel B."/>
            <person name="Barry K.W."/>
            <person name="Haridas S."/>
            <person name="Chen C."/>
            <person name="Bauer D."/>
            <person name="Andreopoulos W."/>
            <person name="Pangilinan J."/>
            <person name="LaButti K."/>
            <person name="Riley R."/>
            <person name="Lipzen A."/>
            <person name="Clum A."/>
            <person name="Drula E."/>
            <person name="Henrissat B."/>
            <person name="Kohler A."/>
            <person name="Grigoriev I.V."/>
            <person name="Martin F.M."/>
            <person name="Hacquard S."/>
        </authorList>
    </citation>
    <scope>NUCLEOTIDE SEQUENCE</scope>
    <source>
        <strain evidence="2">MPI-CAGE-CH-0230</strain>
    </source>
</reference>
<feature type="compositionally biased region" description="Polar residues" evidence="1">
    <location>
        <begin position="80"/>
        <end position="92"/>
    </location>
</feature>
<dbReference type="RefSeq" id="XP_046014713.1">
    <property type="nucleotide sequence ID" value="XM_046158248.1"/>
</dbReference>
<sequence length="194" mass="22088">MPLATYTKIEGYDFAFDVVFAPRWRRRHQDASPRQSNAVLNYDDVALERCPRRVSTDATSCQQMDKLQGHLDKSRHGRGQTHNGSTDAQTQTDMRRAGTTIQLGCSETDHHRHQQHDKATQTSPRPPRREIDTINNNITRGSRKLTKPATTEHKIDGVNRILTAIDSVFSKFDQRLEEMDVMLDIDFSALDGVV</sequence>